<reference evidence="1" key="1">
    <citation type="submission" date="2021-09" db="EMBL/GenBank/DDBJ databases">
        <authorList>
            <consortium name="AG Swart"/>
            <person name="Singh M."/>
            <person name="Singh A."/>
            <person name="Seah K."/>
            <person name="Emmerich C."/>
        </authorList>
    </citation>
    <scope>NUCLEOTIDE SEQUENCE</scope>
    <source>
        <strain evidence="1">ATCC30299</strain>
    </source>
</reference>
<accession>A0AAU9I7M4</accession>
<organism evidence="1 2">
    <name type="scientific">Blepharisma stoltei</name>
    <dbReference type="NCBI Taxonomy" id="1481888"/>
    <lineage>
        <taxon>Eukaryota</taxon>
        <taxon>Sar</taxon>
        <taxon>Alveolata</taxon>
        <taxon>Ciliophora</taxon>
        <taxon>Postciliodesmatophora</taxon>
        <taxon>Heterotrichea</taxon>
        <taxon>Heterotrichida</taxon>
        <taxon>Blepharismidae</taxon>
        <taxon>Blepharisma</taxon>
    </lineage>
</organism>
<proteinExistence type="predicted"/>
<keyword evidence="2" id="KW-1185">Reference proteome</keyword>
<protein>
    <submittedName>
        <fullName evidence="1">Uncharacterized protein</fullName>
    </submittedName>
</protein>
<sequence>MAHDLLSHRKTKSSFNPTPFMPTISSTLNQRLPPKLINFKHSFQNQDLGIDLSNARHRFNAKLKMNLTPGFLKQKDRARTASRPRGQKEILILTPDIGTSLTIKPKLNTGLGYVKRSTSITPGSYRKYKIKEFKPLFIHRESREIDNSTLDFTESMLSSQY</sequence>
<gene>
    <name evidence="1" type="ORF">BSTOLATCC_MIC1145</name>
</gene>
<evidence type="ECO:0000313" key="2">
    <source>
        <dbReference type="Proteomes" id="UP001162131"/>
    </source>
</evidence>
<evidence type="ECO:0000313" key="1">
    <source>
        <dbReference type="EMBL" id="CAG9310292.1"/>
    </source>
</evidence>
<comment type="caution">
    <text evidence="1">The sequence shown here is derived from an EMBL/GenBank/DDBJ whole genome shotgun (WGS) entry which is preliminary data.</text>
</comment>
<dbReference type="AlphaFoldDB" id="A0AAU9I7M4"/>
<dbReference type="Proteomes" id="UP001162131">
    <property type="component" value="Unassembled WGS sequence"/>
</dbReference>
<dbReference type="EMBL" id="CAJZBQ010000002">
    <property type="protein sequence ID" value="CAG9310292.1"/>
    <property type="molecule type" value="Genomic_DNA"/>
</dbReference>
<name>A0AAU9I7M4_9CILI</name>